<keyword evidence="7" id="KW-1185">Reference proteome</keyword>
<dbReference type="PANTHER" id="PTHR11528">
    <property type="entry name" value="HEAT SHOCK PROTEIN 90 FAMILY MEMBER"/>
    <property type="match status" value="1"/>
</dbReference>
<sequence>MAAALGLTRQFNRISSCALPHRLSQIRYLHSERLLHKFGTPRLPLKARTIQQNFQKAHQDFKARSYPRIFCRALSDNSTDKDHLSKDEAFEEDDTVHVITDKEKVVGESQKHEFQAETRQLLDIVARTLYSEKEVFIREVISNASDALEKLQYQFMTGKDVAENELPLEINIATDQEKGTLTIKDHGIGMTEQELVDNLGTIARSGSKAFLDELSKLGKGDSREKSIIGQFGVGFYSTFMVADRVDVYTRSYIPGSRGLLWTSDGSGSYEIAEAENVSRGTKIVIHLKEDHRNFSLNTAVEDTIKKYSNFVGFPIYLDGMCINTIQPLWLLDPKSITQEEHEEFYQFIGKTYDKPRYILHYKTDAPLNIRSIFYIPDTLPQLFTVQHMEHGVSLYSRKVLIQSKAHKVLPNWLRFVKGVVDSEDIPLNLSRELLQDSALIKKLSDVLSARIIKFLLEQQKKDRVKYEKFFKDCGIFFREGIVSAESDEQKQDIAKLLLFESSNEKSGVLTSLPSYVSRMKPAQKNIYYLCAPRYNSLSCEFITTSLFLELLHSTVLQKHPGPNIKRFHSCDHNQIYCDKRKQLGKKEFNSHTTNLCTDPPPLSKSRRIRVLLRGGGREVAETSPYYEALKKDDVEVLFTYNEQDDVTLHYLKTFDKKNIMAAENYFSVDRESSPTEPTDDTTQTQDASESLTEEQATELANWISIILGKQKVSAVKVSKHLSQTSHPVMVTVPDMVAAKHWLKVMRAEQFQDIDNAKYQIFQPTLEINPSHELIRNLEEVRSVNTDLAVLVVNQLFDNAMMSAGLLYDPRSMVGRLNTLLTKALDSSKR</sequence>
<dbReference type="Gene3D" id="3.30.565.10">
    <property type="entry name" value="Histidine kinase-like ATPase, C-terminal domain"/>
    <property type="match status" value="1"/>
</dbReference>
<comment type="caution">
    <text evidence="6">The sequence shown here is derived from an EMBL/GenBank/DDBJ whole genome shotgun (WGS) entry which is preliminary data.</text>
</comment>
<dbReference type="EMBL" id="CALNXI010001313">
    <property type="protein sequence ID" value="CAH3164435.1"/>
    <property type="molecule type" value="Genomic_DNA"/>
</dbReference>
<protein>
    <recommendedName>
        <fullName evidence="8">Heat shock protein 75 kDa, mitochondrial</fullName>
    </recommendedName>
</protein>
<dbReference type="CDD" id="cd16927">
    <property type="entry name" value="HATPase_Hsp90-like"/>
    <property type="match status" value="1"/>
</dbReference>
<comment type="similarity">
    <text evidence="1">Belongs to the heat shock protein 90 family.</text>
</comment>
<evidence type="ECO:0000256" key="1">
    <source>
        <dbReference type="ARBA" id="ARBA00008239"/>
    </source>
</evidence>
<dbReference type="SUPFAM" id="SSF55874">
    <property type="entry name" value="ATPase domain of HSP90 chaperone/DNA topoisomerase II/histidine kinase"/>
    <property type="match status" value="1"/>
</dbReference>
<dbReference type="Proteomes" id="UP001159427">
    <property type="component" value="Unassembled WGS sequence"/>
</dbReference>
<dbReference type="InterPro" id="IPR001404">
    <property type="entry name" value="Hsp90_fam"/>
</dbReference>
<dbReference type="PIRSF" id="PIRSF002583">
    <property type="entry name" value="Hsp90"/>
    <property type="match status" value="1"/>
</dbReference>
<dbReference type="HAMAP" id="MF_00505">
    <property type="entry name" value="HSP90"/>
    <property type="match status" value="1"/>
</dbReference>
<feature type="region of interest" description="Disordered" evidence="5">
    <location>
        <begin position="667"/>
        <end position="692"/>
    </location>
</feature>
<dbReference type="Gene3D" id="3.30.230.80">
    <property type="match status" value="1"/>
</dbReference>
<dbReference type="InterPro" id="IPR036890">
    <property type="entry name" value="HATPase_C_sf"/>
</dbReference>
<evidence type="ECO:0000256" key="4">
    <source>
        <dbReference type="ARBA" id="ARBA00023186"/>
    </source>
</evidence>
<dbReference type="InterPro" id="IPR020568">
    <property type="entry name" value="Ribosomal_Su5_D2-typ_SF"/>
</dbReference>
<gene>
    <name evidence="6" type="ORF">PEVE_00004966</name>
</gene>
<dbReference type="NCBIfam" id="NF003555">
    <property type="entry name" value="PRK05218.1"/>
    <property type="match status" value="1"/>
</dbReference>
<evidence type="ECO:0008006" key="8">
    <source>
        <dbReference type="Google" id="ProtNLM"/>
    </source>
</evidence>
<keyword evidence="2" id="KW-0547">Nucleotide-binding</keyword>
<dbReference type="InterPro" id="IPR020575">
    <property type="entry name" value="Hsp90_N"/>
</dbReference>
<accession>A0ABN8QH82</accession>
<evidence type="ECO:0000256" key="5">
    <source>
        <dbReference type="SAM" id="MobiDB-lite"/>
    </source>
</evidence>
<dbReference type="PRINTS" id="PR00775">
    <property type="entry name" value="HEATSHOCK90"/>
</dbReference>
<dbReference type="InterPro" id="IPR037196">
    <property type="entry name" value="HSP90_C"/>
</dbReference>
<dbReference type="SUPFAM" id="SSF54211">
    <property type="entry name" value="Ribosomal protein S5 domain 2-like"/>
    <property type="match status" value="1"/>
</dbReference>
<keyword evidence="3" id="KW-0067">ATP-binding</keyword>
<proteinExistence type="inferred from homology"/>
<dbReference type="Gene3D" id="1.20.120.790">
    <property type="entry name" value="Heat shock protein 90, C-terminal domain"/>
    <property type="match status" value="1"/>
</dbReference>
<dbReference type="Pfam" id="PF13589">
    <property type="entry name" value="HATPase_c_3"/>
    <property type="match status" value="1"/>
</dbReference>
<keyword evidence="4" id="KW-0143">Chaperone</keyword>
<evidence type="ECO:0000313" key="7">
    <source>
        <dbReference type="Proteomes" id="UP001159427"/>
    </source>
</evidence>
<reference evidence="6 7" key="1">
    <citation type="submission" date="2022-05" db="EMBL/GenBank/DDBJ databases">
        <authorList>
            <consortium name="Genoscope - CEA"/>
            <person name="William W."/>
        </authorList>
    </citation>
    <scope>NUCLEOTIDE SEQUENCE [LARGE SCALE GENOMIC DNA]</scope>
</reference>
<dbReference type="Pfam" id="PF00183">
    <property type="entry name" value="HSP90"/>
    <property type="match status" value="2"/>
</dbReference>
<evidence type="ECO:0000256" key="3">
    <source>
        <dbReference type="ARBA" id="ARBA00022840"/>
    </source>
</evidence>
<organism evidence="6 7">
    <name type="scientific">Porites evermanni</name>
    <dbReference type="NCBI Taxonomy" id="104178"/>
    <lineage>
        <taxon>Eukaryota</taxon>
        <taxon>Metazoa</taxon>
        <taxon>Cnidaria</taxon>
        <taxon>Anthozoa</taxon>
        <taxon>Hexacorallia</taxon>
        <taxon>Scleractinia</taxon>
        <taxon>Fungiina</taxon>
        <taxon>Poritidae</taxon>
        <taxon>Porites</taxon>
    </lineage>
</organism>
<evidence type="ECO:0000313" key="6">
    <source>
        <dbReference type="EMBL" id="CAH3164435.1"/>
    </source>
</evidence>
<name>A0ABN8QH82_9CNID</name>
<feature type="compositionally biased region" description="Low complexity" evidence="5">
    <location>
        <begin position="674"/>
        <end position="685"/>
    </location>
</feature>
<evidence type="ECO:0000256" key="2">
    <source>
        <dbReference type="ARBA" id="ARBA00022741"/>
    </source>
</evidence>
<dbReference type="Gene3D" id="3.40.50.11260">
    <property type="match status" value="2"/>
</dbReference>
<dbReference type="SUPFAM" id="SSF110942">
    <property type="entry name" value="HSP90 C-terminal domain"/>
    <property type="match status" value="1"/>
</dbReference>